<organism evidence="1 2">
    <name type="scientific">Ottowia pentelensis</name>
    <dbReference type="NCBI Taxonomy" id="511108"/>
    <lineage>
        <taxon>Bacteria</taxon>
        <taxon>Pseudomonadati</taxon>
        <taxon>Pseudomonadota</taxon>
        <taxon>Betaproteobacteria</taxon>
        <taxon>Burkholderiales</taxon>
        <taxon>Comamonadaceae</taxon>
        <taxon>Ottowia</taxon>
    </lineage>
</organism>
<dbReference type="RefSeq" id="WP_333783566.1">
    <property type="nucleotide sequence ID" value="NZ_JBHLTN010000036.1"/>
</dbReference>
<dbReference type="NCBIfam" id="TIGR02001">
    <property type="entry name" value="gcw_chp"/>
    <property type="match status" value="1"/>
</dbReference>
<gene>
    <name evidence="1" type="ORF">ACFFGG_16200</name>
</gene>
<dbReference type="Proteomes" id="UP001589834">
    <property type="component" value="Unassembled WGS sequence"/>
</dbReference>
<protein>
    <submittedName>
        <fullName evidence="1">TorF family putative porin</fullName>
    </submittedName>
</protein>
<dbReference type="EMBL" id="JBHLTN010000036">
    <property type="protein sequence ID" value="MFC0594093.1"/>
    <property type="molecule type" value="Genomic_DNA"/>
</dbReference>
<evidence type="ECO:0000313" key="2">
    <source>
        <dbReference type="Proteomes" id="UP001589834"/>
    </source>
</evidence>
<name>A0ABV6PW70_9BURK</name>
<keyword evidence="2" id="KW-1185">Reference proteome</keyword>
<dbReference type="Pfam" id="PF09694">
    <property type="entry name" value="Gcw_chp"/>
    <property type="match status" value="1"/>
</dbReference>
<proteinExistence type="predicted"/>
<dbReference type="SUPFAM" id="SSF56935">
    <property type="entry name" value="Porins"/>
    <property type="match status" value="1"/>
</dbReference>
<sequence length="259" mass="28750">MENLRAFTEYLVAWAFRYSFARKIMHLEKIQATRKVVAAAISVLLLGAATSVQAQVSGNVALTSDYVWRGSSQTREKPAVQAGVKYAHDSGFYASAWGSNVKFKPDNNASSEFDIALGWSGKLAEDWALDAYYLRYQYPGTQGSPSWNEVNAALTWRDNYWLSVGRSTNAMASKTTGTYALIGVRYPVNDKWRFEGTLARYFLDSAYADSYTHGSLGVVWGFQAPFEARLTLHGTDSAAKRMFPSMAGSRVEFALQASF</sequence>
<comment type="caution">
    <text evidence="1">The sequence shown here is derived from an EMBL/GenBank/DDBJ whole genome shotgun (WGS) entry which is preliminary data.</text>
</comment>
<accession>A0ABV6PW70</accession>
<evidence type="ECO:0000313" key="1">
    <source>
        <dbReference type="EMBL" id="MFC0594093.1"/>
    </source>
</evidence>
<dbReference type="InterPro" id="IPR010239">
    <property type="entry name" value="CHP02001"/>
</dbReference>
<reference evidence="1 2" key="1">
    <citation type="submission" date="2024-09" db="EMBL/GenBank/DDBJ databases">
        <authorList>
            <person name="Sun Q."/>
            <person name="Mori K."/>
        </authorList>
    </citation>
    <scope>NUCLEOTIDE SEQUENCE [LARGE SCALE GENOMIC DNA]</scope>
    <source>
        <strain evidence="1 2">NCAIM B.02336</strain>
    </source>
</reference>